<comment type="subcellular location">
    <subcellularLocation>
        <location evidence="1">Cell membrane</location>
        <topology evidence="1">Multi-pass membrane protein</topology>
    </subcellularLocation>
</comment>
<organism evidence="8 9">
    <name type="scientific">Cohnella lubricantis</name>
    <dbReference type="NCBI Taxonomy" id="2163172"/>
    <lineage>
        <taxon>Bacteria</taxon>
        <taxon>Bacillati</taxon>
        <taxon>Bacillota</taxon>
        <taxon>Bacilli</taxon>
        <taxon>Bacillales</taxon>
        <taxon>Paenibacillaceae</taxon>
        <taxon>Cohnella</taxon>
    </lineage>
</organism>
<dbReference type="PROSITE" id="PS51257">
    <property type="entry name" value="PROKAR_LIPOPROTEIN"/>
    <property type="match status" value="1"/>
</dbReference>
<feature type="transmembrane region" description="Helical" evidence="6">
    <location>
        <begin position="115"/>
        <end position="135"/>
    </location>
</feature>
<keyword evidence="4 6" id="KW-1133">Transmembrane helix</keyword>
<protein>
    <submittedName>
        <fullName evidence="8">YitT family protein</fullName>
    </submittedName>
</protein>
<dbReference type="InterPro" id="IPR051461">
    <property type="entry name" value="UPF0750_membrane"/>
</dbReference>
<dbReference type="InterPro" id="IPR015867">
    <property type="entry name" value="N-reg_PII/ATP_PRibTrfase_C"/>
</dbReference>
<dbReference type="AlphaFoldDB" id="A0A841TIV1"/>
<keyword evidence="3 6" id="KW-0812">Transmembrane</keyword>
<keyword evidence="9" id="KW-1185">Reference proteome</keyword>
<keyword evidence="5 6" id="KW-0472">Membrane</keyword>
<keyword evidence="2" id="KW-1003">Cell membrane</keyword>
<dbReference type="Pfam" id="PF10035">
    <property type="entry name" value="DUF2179"/>
    <property type="match status" value="1"/>
</dbReference>
<feature type="transmembrane region" description="Helical" evidence="6">
    <location>
        <begin position="155"/>
        <end position="175"/>
    </location>
</feature>
<evidence type="ECO:0000256" key="6">
    <source>
        <dbReference type="SAM" id="Phobius"/>
    </source>
</evidence>
<feature type="domain" description="DUF2179" evidence="7">
    <location>
        <begin position="227"/>
        <end position="281"/>
    </location>
</feature>
<reference evidence="8 9" key="1">
    <citation type="submission" date="2020-08" db="EMBL/GenBank/DDBJ databases">
        <title>Cohnella phylogeny.</title>
        <authorList>
            <person name="Dunlap C."/>
        </authorList>
    </citation>
    <scope>NUCLEOTIDE SEQUENCE [LARGE SCALE GENOMIC DNA]</scope>
    <source>
        <strain evidence="8 9">DSM 103658</strain>
    </source>
</reference>
<dbReference type="CDD" id="cd16380">
    <property type="entry name" value="YitT_C"/>
    <property type="match status" value="1"/>
</dbReference>
<comment type="caution">
    <text evidence="8">The sequence shown here is derived from an EMBL/GenBank/DDBJ whole genome shotgun (WGS) entry which is preliminary data.</text>
</comment>
<evidence type="ECO:0000256" key="4">
    <source>
        <dbReference type="ARBA" id="ARBA00022989"/>
    </source>
</evidence>
<evidence type="ECO:0000259" key="7">
    <source>
        <dbReference type="Pfam" id="PF10035"/>
    </source>
</evidence>
<dbReference type="Gene3D" id="3.30.70.120">
    <property type="match status" value="1"/>
</dbReference>
<evidence type="ECO:0000256" key="1">
    <source>
        <dbReference type="ARBA" id="ARBA00004651"/>
    </source>
</evidence>
<dbReference type="PANTHER" id="PTHR33545:SF5">
    <property type="entry name" value="UPF0750 MEMBRANE PROTEIN YITT"/>
    <property type="match status" value="1"/>
</dbReference>
<feature type="transmembrane region" description="Helical" evidence="6">
    <location>
        <begin position="62"/>
        <end position="80"/>
    </location>
</feature>
<dbReference type="InterPro" id="IPR003740">
    <property type="entry name" value="YitT"/>
</dbReference>
<dbReference type="Pfam" id="PF02588">
    <property type="entry name" value="YitT_membrane"/>
    <property type="match status" value="1"/>
</dbReference>
<dbReference type="PIRSF" id="PIRSF006483">
    <property type="entry name" value="Membrane_protein_YitT"/>
    <property type="match status" value="1"/>
</dbReference>
<gene>
    <name evidence="8" type="ORF">H4Q31_16325</name>
</gene>
<evidence type="ECO:0000256" key="3">
    <source>
        <dbReference type="ARBA" id="ARBA00022692"/>
    </source>
</evidence>
<accession>A0A841TIV1</accession>
<feature type="transmembrane region" description="Helical" evidence="6">
    <location>
        <begin position="87"/>
        <end position="109"/>
    </location>
</feature>
<evidence type="ECO:0000256" key="5">
    <source>
        <dbReference type="ARBA" id="ARBA00023136"/>
    </source>
</evidence>
<dbReference type="Proteomes" id="UP000574133">
    <property type="component" value="Unassembled WGS sequence"/>
</dbReference>
<evidence type="ECO:0000313" key="9">
    <source>
        <dbReference type="Proteomes" id="UP000574133"/>
    </source>
</evidence>
<evidence type="ECO:0000256" key="2">
    <source>
        <dbReference type="ARBA" id="ARBA00022475"/>
    </source>
</evidence>
<name>A0A841TIV1_9BACL</name>
<evidence type="ECO:0000313" key="8">
    <source>
        <dbReference type="EMBL" id="MBB6678857.1"/>
    </source>
</evidence>
<sequence>MLYTKRRIFLLNKWLSLILGTLVMAAGSAVIACGFQLLLIPLGLLSGGVSGVAMVIGYITDWNIGWLYFALNIPILIWGLKVLGRRFIYYSLVSVACTSVFMQLIPVSSVTDEPLLAAAFGGVLVGTGTAVMLRYGGSSGGFDIVASIISRYRDLPVGILIFILNAAVVVSLIFYNQDWDAALYSMLSIFVTGRVIDAVHTPHRKVTAFIVTNETDELASRLLQIPRGVTIVKTRGAFTRTEKDMLMTVTTRYELAELRRLIRELDPKAFVNVVETVDVIGEFRGRRNR</sequence>
<dbReference type="GO" id="GO:0005886">
    <property type="term" value="C:plasma membrane"/>
    <property type="evidence" value="ECO:0007669"/>
    <property type="project" value="UniProtKB-SubCell"/>
</dbReference>
<dbReference type="EMBL" id="JACJVN010000062">
    <property type="protein sequence ID" value="MBB6678857.1"/>
    <property type="molecule type" value="Genomic_DNA"/>
</dbReference>
<dbReference type="PANTHER" id="PTHR33545">
    <property type="entry name" value="UPF0750 MEMBRANE PROTEIN YITT-RELATED"/>
    <property type="match status" value="1"/>
</dbReference>
<feature type="transmembrane region" description="Helical" evidence="6">
    <location>
        <begin position="14"/>
        <end position="42"/>
    </location>
</feature>
<proteinExistence type="predicted"/>
<dbReference type="InterPro" id="IPR019264">
    <property type="entry name" value="DUF2179"/>
</dbReference>